<dbReference type="RefSeq" id="WP_092491125.1">
    <property type="nucleotide sequence ID" value="NZ_FNKD01000001.1"/>
</dbReference>
<accession>A0A1H0XUU4</accession>
<dbReference type="STRING" id="553311.SAMN05216231_0223"/>
<keyword evidence="2" id="KW-1185">Reference proteome</keyword>
<dbReference type="AlphaFoldDB" id="A0A1H0XUU4"/>
<evidence type="ECO:0000313" key="1">
    <source>
        <dbReference type="EMBL" id="SDQ06653.1"/>
    </source>
</evidence>
<proteinExistence type="predicted"/>
<sequence length="128" mass="14572">MIDATKLLTSFRIKNHSKETNVIYDPFFSNEPLGTGYFIDEIALEIRSPNSQLIDEIEPALNDCPTVKMAIYDSQTATFSCNAAEDRECNYPHEVESMVVSVCQPVHNALENYPYSYQLYAKLGFFND</sequence>
<organism evidence="1 2">
    <name type="scientific">Virgibacillus salinus</name>
    <dbReference type="NCBI Taxonomy" id="553311"/>
    <lineage>
        <taxon>Bacteria</taxon>
        <taxon>Bacillati</taxon>
        <taxon>Bacillota</taxon>
        <taxon>Bacilli</taxon>
        <taxon>Bacillales</taxon>
        <taxon>Bacillaceae</taxon>
        <taxon>Virgibacillus</taxon>
    </lineage>
</organism>
<evidence type="ECO:0000313" key="2">
    <source>
        <dbReference type="Proteomes" id="UP000199444"/>
    </source>
</evidence>
<reference evidence="1 2" key="1">
    <citation type="submission" date="2016-10" db="EMBL/GenBank/DDBJ databases">
        <authorList>
            <person name="de Groot N.N."/>
        </authorList>
    </citation>
    <scope>NUCLEOTIDE SEQUENCE [LARGE SCALE GENOMIC DNA]</scope>
    <source>
        <strain evidence="1 2">CGMCC 1.10449</strain>
    </source>
</reference>
<dbReference type="Proteomes" id="UP000199444">
    <property type="component" value="Unassembled WGS sequence"/>
</dbReference>
<dbReference type="EMBL" id="FNKD01000001">
    <property type="protein sequence ID" value="SDQ06653.1"/>
    <property type="molecule type" value="Genomic_DNA"/>
</dbReference>
<gene>
    <name evidence="1" type="ORF">SAMN05216231_0223</name>
</gene>
<name>A0A1H0XUU4_9BACI</name>
<protein>
    <submittedName>
        <fullName evidence="1">Uncharacterized protein</fullName>
    </submittedName>
</protein>